<protein>
    <submittedName>
        <fullName evidence="2">Uncharacterized protein</fullName>
    </submittedName>
</protein>
<dbReference type="WBParaSite" id="scaffold48550_cov326.g24839">
    <property type="protein sequence ID" value="scaffold48550_cov326.g24839"/>
    <property type="gene ID" value="scaffold48550_cov326.g24839"/>
</dbReference>
<reference evidence="2" key="1">
    <citation type="submission" date="2022-11" db="UniProtKB">
        <authorList>
            <consortium name="WormBaseParasite"/>
        </authorList>
    </citation>
    <scope>IDENTIFICATION</scope>
</reference>
<name>A0A915MSX7_MELJA</name>
<accession>A0A915MSX7</accession>
<dbReference type="AlphaFoldDB" id="A0A915MSX7"/>
<organism evidence="1 2">
    <name type="scientific">Meloidogyne javanica</name>
    <name type="common">Root-knot nematode worm</name>
    <dbReference type="NCBI Taxonomy" id="6303"/>
    <lineage>
        <taxon>Eukaryota</taxon>
        <taxon>Metazoa</taxon>
        <taxon>Ecdysozoa</taxon>
        <taxon>Nematoda</taxon>
        <taxon>Chromadorea</taxon>
        <taxon>Rhabditida</taxon>
        <taxon>Tylenchina</taxon>
        <taxon>Tylenchomorpha</taxon>
        <taxon>Tylenchoidea</taxon>
        <taxon>Meloidogynidae</taxon>
        <taxon>Meloidogyninae</taxon>
        <taxon>Meloidogyne</taxon>
        <taxon>Meloidogyne incognita group</taxon>
    </lineage>
</organism>
<evidence type="ECO:0000313" key="1">
    <source>
        <dbReference type="Proteomes" id="UP000887561"/>
    </source>
</evidence>
<dbReference type="Proteomes" id="UP000887561">
    <property type="component" value="Unplaced"/>
</dbReference>
<sequence length="54" mass="6237">ADLPSKDAPFRGWIILDNKEEKLKEEKTTTETSPTWKQNPFNVQKVAITEPRPI</sequence>
<keyword evidence="1" id="KW-1185">Reference proteome</keyword>
<evidence type="ECO:0000313" key="2">
    <source>
        <dbReference type="WBParaSite" id="scaffold48550_cov326.g24839"/>
    </source>
</evidence>
<proteinExistence type="predicted"/>